<sequence length="34" mass="3594">MAEEIEGCGCGHHHDEGHEGCCGGHHHDEGHEGC</sequence>
<accession>A0A1H6I440</accession>
<dbReference type="Proteomes" id="UP000199135">
    <property type="component" value="Unassembled WGS sequence"/>
</dbReference>
<keyword evidence="1" id="KW-0413">Isomerase</keyword>
<feature type="non-terminal residue" evidence="1">
    <location>
        <position position="34"/>
    </location>
</feature>
<protein>
    <submittedName>
        <fullName evidence="1">FKBP-type peptidyl-prolyl cis-trans isomerase SlyD</fullName>
    </submittedName>
</protein>
<reference evidence="1 2" key="1">
    <citation type="submission" date="2016-10" db="EMBL/GenBank/DDBJ databases">
        <authorList>
            <person name="Varghese N."/>
            <person name="Submissions S."/>
        </authorList>
    </citation>
    <scope>NUCLEOTIDE SEQUENCE [LARGE SCALE GENOMIC DNA]</scope>
    <source>
        <strain evidence="1 2">WCP15</strain>
    </source>
</reference>
<comment type="caution">
    <text evidence="1">The sequence shown here is derived from an EMBL/GenBank/DDBJ whole genome shotgun (WGS) entry which is preliminary data.</text>
</comment>
<evidence type="ECO:0000313" key="2">
    <source>
        <dbReference type="Proteomes" id="UP000199135"/>
    </source>
</evidence>
<organism evidence="1 2">
    <name type="scientific">Parafannyhessea umbonata</name>
    <dbReference type="NCBI Taxonomy" id="604330"/>
    <lineage>
        <taxon>Bacteria</taxon>
        <taxon>Bacillati</taxon>
        <taxon>Actinomycetota</taxon>
        <taxon>Coriobacteriia</taxon>
        <taxon>Coriobacteriales</taxon>
        <taxon>Atopobiaceae</taxon>
        <taxon>Parafannyhessea</taxon>
    </lineage>
</organism>
<gene>
    <name evidence="1" type="ORF">SAMN05216447_1021</name>
</gene>
<keyword evidence="2" id="KW-1185">Reference proteome</keyword>
<evidence type="ECO:0000313" key="1">
    <source>
        <dbReference type="EMBL" id="SEH41179.1"/>
    </source>
</evidence>
<proteinExistence type="predicted"/>
<dbReference type="GO" id="GO:0016853">
    <property type="term" value="F:isomerase activity"/>
    <property type="evidence" value="ECO:0007669"/>
    <property type="project" value="UniProtKB-KW"/>
</dbReference>
<name>A0A1H6I440_9ACTN</name>
<dbReference type="EMBL" id="FNWT01000002">
    <property type="protein sequence ID" value="SEH41179.1"/>
    <property type="molecule type" value="Genomic_DNA"/>
</dbReference>